<evidence type="ECO:0000256" key="2">
    <source>
        <dbReference type="SAM" id="MobiDB-lite"/>
    </source>
</evidence>
<dbReference type="AlphaFoldDB" id="A0A7S3NIM3"/>
<dbReference type="GO" id="GO:0005634">
    <property type="term" value="C:nucleus"/>
    <property type="evidence" value="ECO:0007669"/>
    <property type="project" value="InterPro"/>
</dbReference>
<sequence length="323" mass="37575">MRRLRPFLVRRELSTIRAEKRIRNLWELHKEYMQLRQAARSAMLQIEHELRERSFPIFQLRRKVILGEEIDSSVINDEVDASVDETLMDLLKDQNLNLENFWADVITTLLDGHTPNKHDAELLKYLVDVRLRSKIDTEAVPMKTELLLEFEFSEEAVKTKKLDQNILKATYLYELDDIQKCYDVIGLPNLQISPATFSIFELFQHVESWDDVTEDDVSAVGVSDSVGILTRRQAVQTLLYTLKEGGVGQALDVFFSQNLHQQQNINDFNSSLTRDNYDSDDEEEMQMLTNRIERSVKKSHSLISSSPQHPNPSAKRPKKKKRK</sequence>
<dbReference type="GO" id="GO:0006334">
    <property type="term" value="P:nucleosome assembly"/>
    <property type="evidence" value="ECO:0007669"/>
    <property type="project" value="InterPro"/>
</dbReference>
<proteinExistence type="inferred from homology"/>
<protein>
    <submittedName>
        <fullName evidence="3">Uncharacterized protein</fullName>
    </submittedName>
</protein>
<organism evidence="3">
    <name type="scientific">Aureoumbra lagunensis</name>
    <dbReference type="NCBI Taxonomy" id="44058"/>
    <lineage>
        <taxon>Eukaryota</taxon>
        <taxon>Sar</taxon>
        <taxon>Stramenopiles</taxon>
        <taxon>Ochrophyta</taxon>
        <taxon>Pelagophyceae</taxon>
        <taxon>Pelagomonadales</taxon>
        <taxon>Aureoumbra</taxon>
    </lineage>
</organism>
<name>A0A7S3NIM3_9STRA</name>
<accession>A0A7S3NIM3</accession>
<gene>
    <name evidence="3" type="ORF">ALAG00032_LOCUS3501</name>
</gene>
<reference evidence="3" key="1">
    <citation type="submission" date="2021-01" db="EMBL/GenBank/DDBJ databases">
        <authorList>
            <person name="Corre E."/>
            <person name="Pelletier E."/>
            <person name="Niang G."/>
            <person name="Scheremetjew M."/>
            <person name="Finn R."/>
            <person name="Kale V."/>
            <person name="Holt S."/>
            <person name="Cochrane G."/>
            <person name="Meng A."/>
            <person name="Brown T."/>
            <person name="Cohen L."/>
        </authorList>
    </citation>
    <scope>NUCLEOTIDE SEQUENCE</scope>
    <source>
        <strain evidence="3">CCMP1510</strain>
    </source>
</reference>
<evidence type="ECO:0000256" key="1">
    <source>
        <dbReference type="ARBA" id="ARBA00009947"/>
    </source>
</evidence>
<dbReference type="Pfam" id="PF00956">
    <property type="entry name" value="NAP"/>
    <property type="match status" value="1"/>
</dbReference>
<dbReference type="InterPro" id="IPR002164">
    <property type="entry name" value="NAP_family"/>
</dbReference>
<dbReference type="InterPro" id="IPR037231">
    <property type="entry name" value="NAP-like_sf"/>
</dbReference>
<dbReference type="SUPFAM" id="SSF143113">
    <property type="entry name" value="NAP-like"/>
    <property type="match status" value="1"/>
</dbReference>
<feature type="region of interest" description="Disordered" evidence="2">
    <location>
        <begin position="295"/>
        <end position="323"/>
    </location>
</feature>
<dbReference type="EMBL" id="HBIJ01004984">
    <property type="protein sequence ID" value="CAE0362760.1"/>
    <property type="molecule type" value="Transcribed_RNA"/>
</dbReference>
<comment type="similarity">
    <text evidence="1">Belongs to the nucleosome assembly protein (NAP) family.</text>
</comment>
<evidence type="ECO:0000313" key="3">
    <source>
        <dbReference type="EMBL" id="CAE0362760.1"/>
    </source>
</evidence>